<organism evidence="1">
    <name type="scientific">Veillonella ratti</name>
    <dbReference type="NCBI Taxonomy" id="103892"/>
    <lineage>
        <taxon>Bacteria</taxon>
        <taxon>Bacillati</taxon>
        <taxon>Bacillota</taxon>
        <taxon>Negativicutes</taxon>
        <taxon>Veillonellales</taxon>
        <taxon>Veillonellaceae</taxon>
        <taxon>Veillonella</taxon>
    </lineage>
</organism>
<reference evidence="1" key="1">
    <citation type="submission" date="2019-11" db="EMBL/GenBank/DDBJ databases">
        <authorList>
            <person name="Feng L."/>
        </authorList>
    </citation>
    <scope>NUCLEOTIDE SEQUENCE</scope>
    <source>
        <strain evidence="1">VrattiLFYP33</strain>
    </source>
</reference>
<accession>A0A6N3BWP7</accession>
<protein>
    <submittedName>
        <fullName evidence="1">Uncharacterized protein</fullName>
    </submittedName>
</protein>
<proteinExistence type="predicted"/>
<dbReference type="Pfam" id="PF13384">
    <property type="entry name" value="HTH_23"/>
    <property type="match status" value="1"/>
</dbReference>
<dbReference type="RefSeq" id="WP_156704761.1">
    <property type="nucleotide sequence ID" value="NZ_CACRUX010000047.1"/>
</dbReference>
<dbReference type="AlphaFoldDB" id="A0A6N3BWP7"/>
<dbReference type="NCBIfam" id="NF040601">
    <property type="entry name" value="TerS_not_xtmA"/>
    <property type="match status" value="1"/>
</dbReference>
<name>A0A6N3BWP7_9FIRM</name>
<evidence type="ECO:0000313" key="1">
    <source>
        <dbReference type="EMBL" id="VYU08292.1"/>
    </source>
</evidence>
<gene>
    <name evidence="1" type="ORF">VRLFYP33_01200</name>
</gene>
<sequence>MQHEEAYNDRQKGLTYKQIAEKYGVSVSAVKSWSNRYWKVATPNKKVATKSKKVATKVGAPKGNRNAVGHGAPFKNQNATTHGLFAKYLPKETLAIVMDVQEANPLDILWGNIQLKYAAIIRLQNLMYVDSVADNISYRTTKTTTKVTGLGRETTASAEDHIISAVEREEKFIYAQARAMDTITRMIRQYEELCRSPLATEEQRYRINKLKTEVEVMRLKDEVEDTTDISPYINALEGRVEEAWEDEETGNIEED</sequence>
<dbReference type="EMBL" id="CACRUX010000047">
    <property type="protein sequence ID" value="VYU08292.1"/>
    <property type="molecule type" value="Genomic_DNA"/>
</dbReference>